<dbReference type="AlphaFoldDB" id="A0A8X6NE47"/>
<dbReference type="Proteomes" id="UP000887013">
    <property type="component" value="Unassembled WGS sequence"/>
</dbReference>
<organism evidence="1 2">
    <name type="scientific">Nephila pilipes</name>
    <name type="common">Giant wood spider</name>
    <name type="synonym">Nephila maculata</name>
    <dbReference type="NCBI Taxonomy" id="299642"/>
    <lineage>
        <taxon>Eukaryota</taxon>
        <taxon>Metazoa</taxon>
        <taxon>Ecdysozoa</taxon>
        <taxon>Arthropoda</taxon>
        <taxon>Chelicerata</taxon>
        <taxon>Arachnida</taxon>
        <taxon>Araneae</taxon>
        <taxon>Araneomorphae</taxon>
        <taxon>Entelegynae</taxon>
        <taxon>Araneoidea</taxon>
        <taxon>Nephilidae</taxon>
        <taxon>Nephila</taxon>
    </lineage>
</organism>
<proteinExistence type="predicted"/>
<evidence type="ECO:0000313" key="2">
    <source>
        <dbReference type="Proteomes" id="UP000887013"/>
    </source>
</evidence>
<evidence type="ECO:0000313" key="1">
    <source>
        <dbReference type="EMBL" id="GFT08462.1"/>
    </source>
</evidence>
<protein>
    <submittedName>
        <fullName evidence="1">Uncharacterized protein</fullName>
    </submittedName>
</protein>
<sequence length="94" mass="10408">MSVNSACLPTHTTEGDCKAFKKFINLSLTSLSRCDIVITPYQIVYKAFSEPSRTIKSIASSSINSSQEMIGLGGELSNWRLNIHPLQMNLMRGK</sequence>
<keyword evidence="2" id="KW-1185">Reference proteome</keyword>
<accession>A0A8X6NE47</accession>
<comment type="caution">
    <text evidence="1">The sequence shown here is derived from an EMBL/GenBank/DDBJ whole genome shotgun (WGS) entry which is preliminary data.</text>
</comment>
<dbReference type="EMBL" id="BMAW01056954">
    <property type="protein sequence ID" value="GFT08462.1"/>
    <property type="molecule type" value="Genomic_DNA"/>
</dbReference>
<gene>
    <name evidence="1" type="ORF">NPIL_599181</name>
</gene>
<name>A0A8X6NE47_NEPPI</name>
<reference evidence="1" key="1">
    <citation type="submission" date="2020-08" db="EMBL/GenBank/DDBJ databases">
        <title>Multicomponent nature underlies the extraordinary mechanical properties of spider dragline silk.</title>
        <authorList>
            <person name="Kono N."/>
            <person name="Nakamura H."/>
            <person name="Mori M."/>
            <person name="Yoshida Y."/>
            <person name="Ohtoshi R."/>
            <person name="Malay A.D."/>
            <person name="Moran D.A.P."/>
            <person name="Tomita M."/>
            <person name="Numata K."/>
            <person name="Arakawa K."/>
        </authorList>
    </citation>
    <scope>NUCLEOTIDE SEQUENCE</scope>
</reference>